<dbReference type="Pfam" id="PF11774">
    <property type="entry name" value="Lsr2"/>
    <property type="match status" value="1"/>
</dbReference>
<dbReference type="Gene3D" id="4.10.320.10">
    <property type="entry name" value="E3-binding domain"/>
    <property type="match status" value="1"/>
</dbReference>
<feature type="domain" description="Lsr2 dimerization" evidence="3">
    <location>
        <begin position="1"/>
        <end position="58"/>
    </location>
</feature>
<keyword evidence="1" id="KW-0238">DNA-binding</keyword>
<organism evidence="5 6">
    <name type="scientific">Haloactinomyces albus</name>
    <dbReference type="NCBI Taxonomy" id="1352928"/>
    <lineage>
        <taxon>Bacteria</taxon>
        <taxon>Bacillati</taxon>
        <taxon>Actinomycetota</taxon>
        <taxon>Actinomycetes</taxon>
        <taxon>Actinopolysporales</taxon>
        <taxon>Actinopolysporaceae</taxon>
        <taxon>Haloactinomyces</taxon>
    </lineage>
</organism>
<evidence type="ECO:0000259" key="3">
    <source>
        <dbReference type="Pfam" id="PF11774"/>
    </source>
</evidence>
<gene>
    <name evidence="5" type="ORF">JOF55_003224</name>
</gene>
<dbReference type="AlphaFoldDB" id="A0AAE4CQT9"/>
<dbReference type="GO" id="GO:0003677">
    <property type="term" value="F:DNA binding"/>
    <property type="evidence" value="ECO:0007669"/>
    <property type="project" value="UniProtKB-KW"/>
</dbReference>
<feature type="domain" description="Lsr2 DNA-binding" evidence="4">
    <location>
        <begin position="89"/>
        <end position="125"/>
    </location>
</feature>
<comment type="caution">
    <text evidence="5">The sequence shown here is derived from an EMBL/GenBank/DDBJ whole genome shotgun (WGS) entry which is preliminary data.</text>
</comment>
<dbReference type="InterPro" id="IPR055370">
    <property type="entry name" value="Lsr2_DNA-bd"/>
</dbReference>
<dbReference type="GO" id="GO:0016746">
    <property type="term" value="F:acyltransferase activity"/>
    <property type="evidence" value="ECO:0007669"/>
    <property type="project" value="InterPro"/>
</dbReference>
<accession>A0AAE4CQT9</accession>
<dbReference type="Proteomes" id="UP001180845">
    <property type="component" value="Unassembled WGS sequence"/>
</dbReference>
<protein>
    <recommendedName>
        <fullName evidence="7">Lsr2 protein</fullName>
    </recommendedName>
</protein>
<feature type="compositionally biased region" description="Basic and acidic residues" evidence="2">
    <location>
        <begin position="89"/>
        <end position="101"/>
    </location>
</feature>
<feature type="region of interest" description="Disordered" evidence="2">
    <location>
        <begin position="53"/>
        <end position="126"/>
    </location>
</feature>
<sequence>MAQKVTVQLVDDVDGSEAESTVEFGLDGVNYAIDLSADNAAELRDALASYVASSRRTGGRKRSGGKAGKEAKAGKAAKSAKPTSAPNTADRERNQAIREWARQQGMQVSDRGRIPAEIVDAYDKAQ</sequence>
<dbReference type="InterPro" id="IPR024412">
    <property type="entry name" value="Lsr2_dim_dom"/>
</dbReference>
<name>A0AAE4CQT9_9ACTN</name>
<evidence type="ECO:0008006" key="7">
    <source>
        <dbReference type="Google" id="ProtNLM"/>
    </source>
</evidence>
<proteinExistence type="predicted"/>
<dbReference type="RefSeq" id="WP_310275089.1">
    <property type="nucleotide sequence ID" value="NZ_JAVDXW010000001.1"/>
</dbReference>
<dbReference type="EMBL" id="JAVDXW010000001">
    <property type="protein sequence ID" value="MDR7303043.1"/>
    <property type="molecule type" value="Genomic_DNA"/>
</dbReference>
<evidence type="ECO:0000313" key="6">
    <source>
        <dbReference type="Proteomes" id="UP001180845"/>
    </source>
</evidence>
<reference evidence="5" key="1">
    <citation type="submission" date="2023-07" db="EMBL/GenBank/DDBJ databases">
        <title>Sequencing the genomes of 1000 actinobacteria strains.</title>
        <authorList>
            <person name="Klenk H.-P."/>
        </authorList>
    </citation>
    <scope>NUCLEOTIDE SEQUENCE</scope>
    <source>
        <strain evidence="5">DSM 45977</strain>
    </source>
</reference>
<evidence type="ECO:0000256" key="1">
    <source>
        <dbReference type="ARBA" id="ARBA00023125"/>
    </source>
</evidence>
<dbReference type="Pfam" id="PF23359">
    <property type="entry name" value="Lsr2_DNA-bd"/>
    <property type="match status" value="1"/>
</dbReference>
<dbReference type="Gene3D" id="3.30.60.230">
    <property type="entry name" value="Lsr2, dimerization domain"/>
    <property type="match status" value="1"/>
</dbReference>
<evidence type="ECO:0000259" key="4">
    <source>
        <dbReference type="Pfam" id="PF23359"/>
    </source>
</evidence>
<keyword evidence="6" id="KW-1185">Reference proteome</keyword>
<evidence type="ECO:0000313" key="5">
    <source>
        <dbReference type="EMBL" id="MDR7303043.1"/>
    </source>
</evidence>
<dbReference type="InterPro" id="IPR036625">
    <property type="entry name" value="E3-bd_dom_sf"/>
</dbReference>
<dbReference type="InterPro" id="IPR042261">
    <property type="entry name" value="Lsr2-like_dimerization"/>
</dbReference>
<evidence type="ECO:0000256" key="2">
    <source>
        <dbReference type="SAM" id="MobiDB-lite"/>
    </source>
</evidence>